<evidence type="ECO:0000259" key="9">
    <source>
        <dbReference type="PROSITE" id="PS50928"/>
    </source>
</evidence>
<feature type="transmembrane region" description="Helical" evidence="8">
    <location>
        <begin position="266"/>
        <end position="287"/>
    </location>
</feature>
<dbReference type="SUPFAM" id="SSF161098">
    <property type="entry name" value="MetI-like"/>
    <property type="match status" value="1"/>
</dbReference>
<dbReference type="GO" id="GO:0005886">
    <property type="term" value="C:plasma membrane"/>
    <property type="evidence" value="ECO:0007669"/>
    <property type="project" value="UniProtKB-SubCell"/>
</dbReference>
<comment type="caution">
    <text evidence="10">The sequence shown here is derived from an EMBL/GenBank/DDBJ whole genome shotgun (WGS) entry which is preliminary data.</text>
</comment>
<comment type="subcellular location">
    <subcellularLocation>
        <location evidence="1 8">Cell membrane</location>
        <topology evidence="1 8">Multi-pass membrane protein</topology>
    </subcellularLocation>
</comment>
<dbReference type="GO" id="GO:0055085">
    <property type="term" value="P:transmembrane transport"/>
    <property type="evidence" value="ECO:0007669"/>
    <property type="project" value="InterPro"/>
</dbReference>
<accession>A0A3P3VIW1</accession>
<reference evidence="10 11" key="2">
    <citation type="submission" date="2018-12" db="EMBL/GenBank/DDBJ databases">
        <title>Simiduia agarivorans gen. nov., sp. nov., a marine, agarolytic bacterium isolated from shallow coastal water from Keelung, Taiwan.</title>
        <authorList>
            <person name="Shieh W.Y."/>
        </authorList>
    </citation>
    <scope>NUCLEOTIDE SEQUENCE [LARGE SCALE GENOMIC DNA]</scope>
    <source>
        <strain evidence="10 11">GTF-13</strain>
    </source>
</reference>
<keyword evidence="11" id="KW-1185">Reference proteome</keyword>
<dbReference type="RefSeq" id="WP_125016613.1">
    <property type="nucleotide sequence ID" value="NZ_QWEZ01000002.1"/>
</dbReference>
<proteinExistence type="inferred from homology"/>
<evidence type="ECO:0000256" key="7">
    <source>
        <dbReference type="ARBA" id="ARBA00023136"/>
    </source>
</evidence>
<keyword evidence="6 8" id="KW-1133">Transmembrane helix</keyword>
<feature type="transmembrane region" description="Helical" evidence="8">
    <location>
        <begin position="79"/>
        <end position="104"/>
    </location>
</feature>
<evidence type="ECO:0000313" key="10">
    <source>
        <dbReference type="EMBL" id="RRJ82665.1"/>
    </source>
</evidence>
<feature type="transmembrane region" description="Helical" evidence="8">
    <location>
        <begin position="167"/>
        <end position="190"/>
    </location>
</feature>
<keyword evidence="4" id="KW-1003">Cell membrane</keyword>
<evidence type="ECO:0000256" key="6">
    <source>
        <dbReference type="ARBA" id="ARBA00022989"/>
    </source>
</evidence>
<dbReference type="PANTHER" id="PTHR42929">
    <property type="entry name" value="INNER MEMBRANE ABC TRANSPORTER PERMEASE PROTEIN YDCU-RELATED-RELATED"/>
    <property type="match status" value="1"/>
</dbReference>
<keyword evidence="7 8" id="KW-0472">Membrane</keyword>
<evidence type="ECO:0000256" key="1">
    <source>
        <dbReference type="ARBA" id="ARBA00004651"/>
    </source>
</evidence>
<dbReference type="EMBL" id="QWEZ01000002">
    <property type="protein sequence ID" value="RRJ82665.1"/>
    <property type="molecule type" value="Genomic_DNA"/>
</dbReference>
<evidence type="ECO:0000256" key="3">
    <source>
        <dbReference type="ARBA" id="ARBA00022448"/>
    </source>
</evidence>
<dbReference type="PANTHER" id="PTHR42929:SF3">
    <property type="entry name" value="PUTRESCINE TRANSPORT SYSTEM PERMEASE PROTEIN POTH"/>
    <property type="match status" value="1"/>
</dbReference>
<feature type="transmembrane region" description="Helical" evidence="8">
    <location>
        <begin position="211"/>
        <end position="235"/>
    </location>
</feature>
<dbReference type="Proteomes" id="UP000280792">
    <property type="component" value="Unassembled WGS sequence"/>
</dbReference>
<evidence type="ECO:0000313" key="11">
    <source>
        <dbReference type="Proteomes" id="UP000280792"/>
    </source>
</evidence>
<evidence type="ECO:0000256" key="8">
    <source>
        <dbReference type="RuleBase" id="RU363032"/>
    </source>
</evidence>
<dbReference type="InterPro" id="IPR035906">
    <property type="entry name" value="MetI-like_sf"/>
</dbReference>
<protein>
    <submittedName>
        <fullName evidence="10">ABC transporter permease subunit</fullName>
    </submittedName>
</protein>
<dbReference type="PROSITE" id="PS50928">
    <property type="entry name" value="ABC_TM1"/>
    <property type="match status" value="1"/>
</dbReference>
<dbReference type="AlphaFoldDB" id="A0A3P3VIW1"/>
<feature type="domain" description="ABC transmembrane type-1" evidence="9">
    <location>
        <begin position="81"/>
        <end position="287"/>
    </location>
</feature>
<evidence type="ECO:0000256" key="2">
    <source>
        <dbReference type="ARBA" id="ARBA00007069"/>
    </source>
</evidence>
<organism evidence="10 11">
    <name type="scientific">Aestuariirhabdus litorea</name>
    <dbReference type="NCBI Taxonomy" id="2528527"/>
    <lineage>
        <taxon>Bacteria</taxon>
        <taxon>Pseudomonadati</taxon>
        <taxon>Pseudomonadota</taxon>
        <taxon>Gammaproteobacteria</taxon>
        <taxon>Oceanospirillales</taxon>
        <taxon>Aestuariirhabdaceae</taxon>
        <taxon>Aestuariirhabdus</taxon>
    </lineage>
</organism>
<comment type="similarity">
    <text evidence="2">Belongs to the binding-protein-dependent transport system permease family. CysTW subfamily.</text>
</comment>
<name>A0A3P3VIW1_9GAMM</name>
<evidence type="ECO:0000256" key="4">
    <source>
        <dbReference type="ARBA" id="ARBA00022475"/>
    </source>
</evidence>
<keyword evidence="5 8" id="KW-0812">Transmembrane</keyword>
<reference evidence="10 11" key="1">
    <citation type="submission" date="2018-08" db="EMBL/GenBank/DDBJ databases">
        <authorList>
            <person name="Khan S.A."/>
        </authorList>
    </citation>
    <scope>NUCLEOTIDE SEQUENCE [LARGE SCALE GENOMIC DNA]</scope>
    <source>
        <strain evidence="10 11">GTF-13</strain>
    </source>
</reference>
<keyword evidence="3 8" id="KW-0813">Transport</keyword>
<feature type="transmembrane region" description="Helical" evidence="8">
    <location>
        <begin position="12"/>
        <end position="32"/>
    </location>
</feature>
<dbReference type="Gene3D" id="1.10.3720.10">
    <property type="entry name" value="MetI-like"/>
    <property type="match status" value="1"/>
</dbReference>
<dbReference type="InterPro" id="IPR000515">
    <property type="entry name" value="MetI-like"/>
</dbReference>
<feature type="transmembrane region" description="Helical" evidence="8">
    <location>
        <begin position="116"/>
        <end position="137"/>
    </location>
</feature>
<dbReference type="Pfam" id="PF00528">
    <property type="entry name" value="BPD_transp_1"/>
    <property type="match status" value="1"/>
</dbReference>
<gene>
    <name evidence="10" type="ORF">D0544_12455</name>
</gene>
<sequence>MRIKKYIPGGRTLVIGIPYTWLALFFMVPFALVAKISFSEAQIAIPPYSDVFRYVDETLTVVLNLGNYLFLTGDDLYIAAYWGSVQIAFISTLLCLLLGYPMAYAMARADDKLKTVLLLLVLLPSWTSFLIRIYAWIGILKNNGLINNLLMGLGVIDDPIIMLNTNFAVYVGIVYAYLPFMVLPLYANLVKLDGSLLEASSDLGARPWKTFLTITLPLSKAGIIAGSMLVFIPVVGEFVIPELLGGPETLMIGKVLWQEFFNNRDWPIAAALAIVMLALLSVPIAWFHHYQSKEMEGAA</sequence>
<evidence type="ECO:0000256" key="5">
    <source>
        <dbReference type="ARBA" id="ARBA00022692"/>
    </source>
</evidence>
<dbReference type="CDD" id="cd06261">
    <property type="entry name" value="TM_PBP2"/>
    <property type="match status" value="1"/>
</dbReference>